<dbReference type="GO" id="GO:0003919">
    <property type="term" value="F:FMN adenylyltransferase activity"/>
    <property type="evidence" value="ECO:0007669"/>
    <property type="project" value="UniProtKB-EC"/>
</dbReference>
<dbReference type="UniPathway" id="UPA00277">
    <property type="reaction ID" value="UER00407"/>
</dbReference>
<dbReference type="CDD" id="cd02064">
    <property type="entry name" value="FAD_synthetase_N"/>
    <property type="match status" value="1"/>
</dbReference>
<evidence type="ECO:0000259" key="16">
    <source>
        <dbReference type="SMART" id="SM00904"/>
    </source>
</evidence>
<dbReference type="Gene3D" id="3.40.50.620">
    <property type="entry name" value="HUPs"/>
    <property type="match status" value="1"/>
</dbReference>
<dbReference type="Pfam" id="PF06574">
    <property type="entry name" value="FAD_syn"/>
    <property type="match status" value="1"/>
</dbReference>
<evidence type="ECO:0000256" key="13">
    <source>
        <dbReference type="ARBA" id="ARBA00022827"/>
    </source>
</evidence>
<dbReference type="Pfam" id="PF01687">
    <property type="entry name" value="Flavokinase"/>
    <property type="match status" value="1"/>
</dbReference>
<dbReference type="InterPro" id="IPR023468">
    <property type="entry name" value="Riboflavin_kinase"/>
</dbReference>
<dbReference type="InterPro" id="IPR015865">
    <property type="entry name" value="Riboflavin_kinase_bac/euk"/>
</dbReference>
<keyword evidence="12 17" id="KW-0418">Kinase</keyword>
<dbReference type="InterPro" id="IPR014729">
    <property type="entry name" value="Rossmann-like_a/b/a_fold"/>
</dbReference>
<dbReference type="FunFam" id="2.40.30.30:FF:000003">
    <property type="entry name" value="Riboflavin biosynthesis protein"/>
    <property type="match status" value="1"/>
</dbReference>
<comment type="pathway">
    <text evidence="2">Cofactor biosynthesis; FMN biosynthesis; FMN from riboflavin (ATP route): step 1/1.</text>
</comment>
<keyword evidence="9 17" id="KW-0808">Transferase</keyword>
<evidence type="ECO:0000256" key="8">
    <source>
        <dbReference type="ARBA" id="ARBA00022643"/>
    </source>
</evidence>
<dbReference type="NCBIfam" id="NF004162">
    <property type="entry name" value="PRK05627.1-5"/>
    <property type="match status" value="1"/>
</dbReference>
<keyword evidence="10 17" id="KW-0548">Nucleotidyltransferase</keyword>
<dbReference type="PANTHER" id="PTHR22749:SF6">
    <property type="entry name" value="RIBOFLAVIN KINASE"/>
    <property type="match status" value="1"/>
</dbReference>
<dbReference type="SUPFAM" id="SSF82114">
    <property type="entry name" value="Riboflavin kinase-like"/>
    <property type="match status" value="1"/>
</dbReference>
<comment type="similarity">
    <text evidence="3">Belongs to the RibF family.</text>
</comment>
<dbReference type="FunFam" id="3.40.50.620:FF:000021">
    <property type="entry name" value="Riboflavin biosynthesis protein"/>
    <property type="match status" value="1"/>
</dbReference>
<dbReference type="NCBIfam" id="NF004163">
    <property type="entry name" value="PRK05627.1-6"/>
    <property type="match status" value="1"/>
</dbReference>
<proteinExistence type="inferred from homology"/>
<dbReference type="InterPro" id="IPR015864">
    <property type="entry name" value="FAD_synthase"/>
</dbReference>
<evidence type="ECO:0000256" key="10">
    <source>
        <dbReference type="ARBA" id="ARBA00022695"/>
    </source>
</evidence>
<accession>A0A3B0WYZ5</accession>
<sequence>MQLVRGLHNLNERHRSCALTIGNFDGVHLGHRQILQDLKAAADRLQLASCIMSFEPLPQEYFAQHTAPARLQRIREKWHSLLSSEIDYFLCVAFNHQMAQLSADDFIKEILVERLDIKYLLVGDDFHFGHNRRGSFDTLRQAGHKYGFEVHNSPSHCYQDKRISSTRIRHALQCDQLEQAALMLGHAYQICGRVAHGEKRGRTIGFPTANIKLHRQCSPVQGVYAVELTADNNRRIKGVANVGKRPTVNGETLQLEVHLFNFNEDLYGEHVCVEFKQKIRDEKRFDSFDDLKRQIIKDSEQAKTFFAA</sequence>
<feature type="domain" description="Riboflavin kinase" evidence="16">
    <location>
        <begin position="183"/>
        <end position="307"/>
    </location>
</feature>
<dbReference type="NCBIfam" id="NF004160">
    <property type="entry name" value="PRK05627.1-3"/>
    <property type="match status" value="1"/>
</dbReference>
<keyword evidence="13" id="KW-0274">FAD</keyword>
<comment type="pathway">
    <text evidence="1">Cofactor biosynthesis; FAD biosynthesis; FAD from FMN: step 1/1.</text>
</comment>
<keyword evidence="15" id="KW-0511">Multifunctional enzyme</keyword>
<keyword evidence="8" id="KW-0288">FMN</keyword>
<dbReference type="GO" id="GO:0008531">
    <property type="term" value="F:riboflavin kinase activity"/>
    <property type="evidence" value="ECO:0007669"/>
    <property type="project" value="UniProtKB-EC"/>
</dbReference>
<evidence type="ECO:0000256" key="4">
    <source>
        <dbReference type="ARBA" id="ARBA00012105"/>
    </source>
</evidence>
<dbReference type="EMBL" id="UOFJ01000031">
    <property type="protein sequence ID" value="VAW61255.1"/>
    <property type="molecule type" value="Genomic_DNA"/>
</dbReference>
<dbReference type="NCBIfam" id="NF004159">
    <property type="entry name" value="PRK05627.1-2"/>
    <property type="match status" value="1"/>
</dbReference>
<gene>
    <name evidence="17" type="ORF">MNBD_GAMMA10-1959</name>
</gene>
<evidence type="ECO:0000256" key="1">
    <source>
        <dbReference type="ARBA" id="ARBA00004726"/>
    </source>
</evidence>
<dbReference type="InterPro" id="IPR023465">
    <property type="entry name" value="Riboflavin_kinase_dom_sf"/>
</dbReference>
<keyword evidence="7" id="KW-0285">Flavoprotein</keyword>
<evidence type="ECO:0000256" key="11">
    <source>
        <dbReference type="ARBA" id="ARBA00022741"/>
    </source>
</evidence>
<evidence type="ECO:0000256" key="12">
    <source>
        <dbReference type="ARBA" id="ARBA00022777"/>
    </source>
</evidence>
<dbReference type="InterPro" id="IPR002606">
    <property type="entry name" value="Riboflavin_kinase_bac"/>
</dbReference>
<evidence type="ECO:0000256" key="3">
    <source>
        <dbReference type="ARBA" id="ARBA00010214"/>
    </source>
</evidence>
<dbReference type="AlphaFoldDB" id="A0A3B0WYZ5"/>
<keyword evidence="14" id="KW-0067">ATP-binding</keyword>
<keyword evidence="11" id="KW-0547">Nucleotide-binding</keyword>
<evidence type="ECO:0000313" key="17">
    <source>
        <dbReference type="EMBL" id="VAW61255.1"/>
    </source>
</evidence>
<dbReference type="PIRSF" id="PIRSF004491">
    <property type="entry name" value="FAD_Synth"/>
    <property type="match status" value="1"/>
</dbReference>
<dbReference type="EC" id="2.7.1.26" evidence="4"/>
<dbReference type="GO" id="GO:0009231">
    <property type="term" value="P:riboflavin biosynthetic process"/>
    <property type="evidence" value="ECO:0007669"/>
    <property type="project" value="InterPro"/>
</dbReference>
<protein>
    <recommendedName>
        <fullName evidence="6">Bifunctional riboflavin kinase/FMN adenylyltransferase</fullName>
        <ecNumber evidence="4">2.7.1.26</ecNumber>
        <ecNumber evidence="5">2.7.7.2</ecNumber>
    </recommendedName>
</protein>
<dbReference type="GO" id="GO:0006747">
    <property type="term" value="P:FAD biosynthetic process"/>
    <property type="evidence" value="ECO:0007669"/>
    <property type="project" value="UniProtKB-UniPathway"/>
</dbReference>
<evidence type="ECO:0000256" key="15">
    <source>
        <dbReference type="ARBA" id="ARBA00023268"/>
    </source>
</evidence>
<organism evidence="17">
    <name type="scientific">hydrothermal vent metagenome</name>
    <dbReference type="NCBI Taxonomy" id="652676"/>
    <lineage>
        <taxon>unclassified sequences</taxon>
        <taxon>metagenomes</taxon>
        <taxon>ecological metagenomes</taxon>
    </lineage>
</organism>
<evidence type="ECO:0000256" key="5">
    <source>
        <dbReference type="ARBA" id="ARBA00012393"/>
    </source>
</evidence>
<dbReference type="SUPFAM" id="SSF52374">
    <property type="entry name" value="Nucleotidylyl transferase"/>
    <property type="match status" value="1"/>
</dbReference>
<dbReference type="UniPathway" id="UPA00276">
    <property type="reaction ID" value="UER00406"/>
</dbReference>
<dbReference type="EC" id="2.7.7.2" evidence="5"/>
<name>A0A3B0WYZ5_9ZZZZ</name>
<dbReference type="GO" id="GO:0009398">
    <property type="term" value="P:FMN biosynthetic process"/>
    <property type="evidence" value="ECO:0007669"/>
    <property type="project" value="UniProtKB-UniPathway"/>
</dbReference>
<evidence type="ECO:0000256" key="14">
    <source>
        <dbReference type="ARBA" id="ARBA00022840"/>
    </source>
</evidence>
<dbReference type="SMART" id="SM00904">
    <property type="entry name" value="Flavokinase"/>
    <property type="match status" value="1"/>
</dbReference>
<dbReference type="GO" id="GO:0005524">
    <property type="term" value="F:ATP binding"/>
    <property type="evidence" value="ECO:0007669"/>
    <property type="project" value="UniProtKB-KW"/>
</dbReference>
<dbReference type="NCBIfam" id="TIGR00083">
    <property type="entry name" value="ribF"/>
    <property type="match status" value="1"/>
</dbReference>
<evidence type="ECO:0000256" key="2">
    <source>
        <dbReference type="ARBA" id="ARBA00005201"/>
    </source>
</evidence>
<evidence type="ECO:0000256" key="7">
    <source>
        <dbReference type="ARBA" id="ARBA00022630"/>
    </source>
</evidence>
<evidence type="ECO:0000256" key="6">
    <source>
        <dbReference type="ARBA" id="ARBA00018483"/>
    </source>
</evidence>
<reference evidence="17" key="1">
    <citation type="submission" date="2018-06" db="EMBL/GenBank/DDBJ databases">
        <authorList>
            <person name="Zhirakovskaya E."/>
        </authorList>
    </citation>
    <scope>NUCLEOTIDE SEQUENCE</scope>
</reference>
<dbReference type="PANTHER" id="PTHR22749">
    <property type="entry name" value="RIBOFLAVIN KINASE/FMN ADENYLYLTRANSFERASE"/>
    <property type="match status" value="1"/>
</dbReference>
<evidence type="ECO:0000256" key="9">
    <source>
        <dbReference type="ARBA" id="ARBA00022679"/>
    </source>
</evidence>
<dbReference type="Gene3D" id="2.40.30.30">
    <property type="entry name" value="Riboflavin kinase-like"/>
    <property type="match status" value="1"/>
</dbReference>